<dbReference type="PANTHER" id="PTHR46401">
    <property type="entry name" value="GLYCOSYLTRANSFERASE WBBK-RELATED"/>
    <property type="match status" value="1"/>
</dbReference>
<evidence type="ECO:0000256" key="1">
    <source>
        <dbReference type="ARBA" id="ARBA00022679"/>
    </source>
</evidence>
<dbReference type="PANTHER" id="PTHR46401:SF2">
    <property type="entry name" value="GLYCOSYLTRANSFERASE WBBK-RELATED"/>
    <property type="match status" value="1"/>
</dbReference>
<dbReference type="GO" id="GO:0016757">
    <property type="term" value="F:glycosyltransferase activity"/>
    <property type="evidence" value="ECO:0007669"/>
    <property type="project" value="TreeGrafter"/>
</dbReference>
<dbReference type="AlphaFoldDB" id="A0A1M5HN85"/>
<dbReference type="EMBL" id="FQUX01000016">
    <property type="protein sequence ID" value="SHG17292.1"/>
    <property type="molecule type" value="Genomic_DNA"/>
</dbReference>
<dbReference type="GO" id="GO:0009103">
    <property type="term" value="P:lipopolysaccharide biosynthetic process"/>
    <property type="evidence" value="ECO:0007669"/>
    <property type="project" value="TreeGrafter"/>
</dbReference>
<sequence>MLKRGHDVEIWGPKLYLSNHNLPDGLKKWLRYIDQFVIFPLWFKIKSKDLPSSTLYVLIDQALGIWMPLLKNKRHVVHCHDFIALKSALDRINENPTSWTGKIYQKLILKGFSKSNCFISISKNTQEELIQFLNKKPALHAQVYNAIDPLFIPGSSDVARNAIGKYLELDVKNGYILHVGGNTFYKNRVGVVELYNSWRNMTKSKLPLLMVGSAPDANLIEHFEASPFQKDIYFLVKVDDMLLLKAYQGASVFVFPSLTEGFGFPIAEAMAVGCPVMTTDEAPMNEVGGTAAVYIRSCQNKEGVGAWAKESAKVLEKVLQLTEEERANMVLKGLANAQRFGEDRISDEVERIYKKIVANEVH</sequence>
<keyword evidence="3" id="KW-1185">Reference proteome</keyword>
<proteinExistence type="predicted"/>
<organism evidence="2 3">
    <name type="scientific">Arenibacter palladensis</name>
    <dbReference type="NCBI Taxonomy" id="237373"/>
    <lineage>
        <taxon>Bacteria</taxon>
        <taxon>Pseudomonadati</taxon>
        <taxon>Bacteroidota</taxon>
        <taxon>Flavobacteriia</taxon>
        <taxon>Flavobacteriales</taxon>
        <taxon>Flavobacteriaceae</taxon>
        <taxon>Arenibacter</taxon>
    </lineage>
</organism>
<dbReference type="SUPFAM" id="SSF53756">
    <property type="entry name" value="UDP-Glycosyltransferase/glycogen phosphorylase"/>
    <property type="match status" value="1"/>
</dbReference>
<dbReference type="Proteomes" id="UP000184406">
    <property type="component" value="Unassembled WGS sequence"/>
</dbReference>
<keyword evidence="1 2" id="KW-0808">Transferase</keyword>
<dbReference type="Pfam" id="PF13692">
    <property type="entry name" value="Glyco_trans_1_4"/>
    <property type="match status" value="1"/>
</dbReference>
<gene>
    <name evidence="2" type="ORF">SAMN03080594_11620</name>
</gene>
<protein>
    <submittedName>
        <fullName evidence="2">Glycosyltransferase involved in cell wall bisynthesis</fullName>
    </submittedName>
</protein>
<evidence type="ECO:0000313" key="2">
    <source>
        <dbReference type="EMBL" id="SHG17292.1"/>
    </source>
</evidence>
<evidence type="ECO:0000313" key="3">
    <source>
        <dbReference type="Proteomes" id="UP000184406"/>
    </source>
</evidence>
<accession>A0A1M5HN85</accession>
<dbReference type="Gene3D" id="3.40.50.2000">
    <property type="entry name" value="Glycogen Phosphorylase B"/>
    <property type="match status" value="2"/>
</dbReference>
<reference evidence="3" key="1">
    <citation type="submission" date="2016-11" db="EMBL/GenBank/DDBJ databases">
        <authorList>
            <person name="Varghese N."/>
            <person name="Submissions S."/>
        </authorList>
    </citation>
    <scope>NUCLEOTIDE SEQUENCE [LARGE SCALE GENOMIC DNA]</scope>
    <source>
        <strain evidence="3">DSM 17539</strain>
    </source>
</reference>
<name>A0A1M5HN85_9FLAO</name>